<organism evidence="2 3">
    <name type="scientific">Clostridium amylolyticum</name>
    <dbReference type="NCBI Taxonomy" id="1121298"/>
    <lineage>
        <taxon>Bacteria</taxon>
        <taxon>Bacillati</taxon>
        <taxon>Bacillota</taxon>
        <taxon>Clostridia</taxon>
        <taxon>Eubacteriales</taxon>
        <taxon>Clostridiaceae</taxon>
        <taxon>Clostridium</taxon>
    </lineage>
</organism>
<keyword evidence="1" id="KW-1133">Transmembrane helix</keyword>
<dbReference type="RefSeq" id="WP_178140722.1">
    <property type="nucleotide sequence ID" value="NZ_FQZO01000004.1"/>
</dbReference>
<dbReference type="InterPro" id="IPR012902">
    <property type="entry name" value="N_methyl_site"/>
</dbReference>
<gene>
    <name evidence="2" type="ORF">SAMN05444401_2679</name>
</gene>
<keyword evidence="3" id="KW-1185">Reference proteome</keyword>
<sequence>MKKITQKRKAFTLLELIIALGIMALVSAIILPFFLGNYKSLDETSARSELQHEAQTVNSLTSQKLMEVKEIKEIKDIHNLDAIDSSLEVNLKYLIYLDGERKENKLELVNNKLEFIENSTASRKATGGNIESIFIKPLSEGKAFKETQGVTLNIKFKNEKREYSIENIINFRNKSK</sequence>
<dbReference type="STRING" id="1121298.SAMN05444401_2679"/>
<name>A0A1M6I7T5_9CLOT</name>
<dbReference type="Gene3D" id="3.30.700.10">
    <property type="entry name" value="Glycoprotein, Type 4 Pilin"/>
    <property type="match status" value="1"/>
</dbReference>
<feature type="transmembrane region" description="Helical" evidence="1">
    <location>
        <begin position="12"/>
        <end position="35"/>
    </location>
</feature>
<reference evidence="2 3" key="1">
    <citation type="submission" date="2016-11" db="EMBL/GenBank/DDBJ databases">
        <authorList>
            <person name="Jaros S."/>
            <person name="Januszkiewicz K."/>
            <person name="Wedrychowicz H."/>
        </authorList>
    </citation>
    <scope>NUCLEOTIDE SEQUENCE [LARGE SCALE GENOMIC DNA]</scope>
    <source>
        <strain evidence="2 3">DSM 21864</strain>
    </source>
</reference>
<dbReference type="InterPro" id="IPR045584">
    <property type="entry name" value="Pilin-like"/>
</dbReference>
<dbReference type="AlphaFoldDB" id="A0A1M6I7T5"/>
<accession>A0A1M6I7T5</accession>
<dbReference type="Pfam" id="PF07963">
    <property type="entry name" value="N_methyl"/>
    <property type="match status" value="1"/>
</dbReference>
<evidence type="ECO:0000313" key="2">
    <source>
        <dbReference type="EMBL" id="SHJ30458.1"/>
    </source>
</evidence>
<protein>
    <submittedName>
        <fullName evidence="2">Prepilin-type N-terminal cleavage/methylation domain-containing protein</fullName>
    </submittedName>
</protein>
<proteinExistence type="predicted"/>
<evidence type="ECO:0000256" key="1">
    <source>
        <dbReference type="SAM" id="Phobius"/>
    </source>
</evidence>
<keyword evidence="1" id="KW-0472">Membrane</keyword>
<evidence type="ECO:0000313" key="3">
    <source>
        <dbReference type="Proteomes" id="UP000184080"/>
    </source>
</evidence>
<keyword evidence="1" id="KW-0812">Transmembrane</keyword>
<dbReference type="NCBIfam" id="TIGR02532">
    <property type="entry name" value="IV_pilin_GFxxxE"/>
    <property type="match status" value="1"/>
</dbReference>
<dbReference type="SUPFAM" id="SSF54523">
    <property type="entry name" value="Pili subunits"/>
    <property type="match status" value="1"/>
</dbReference>
<dbReference type="Proteomes" id="UP000184080">
    <property type="component" value="Unassembled WGS sequence"/>
</dbReference>
<dbReference type="EMBL" id="FQZO01000004">
    <property type="protein sequence ID" value="SHJ30458.1"/>
    <property type="molecule type" value="Genomic_DNA"/>
</dbReference>